<dbReference type="PROSITE" id="PS50110">
    <property type="entry name" value="RESPONSE_REGULATORY"/>
    <property type="match status" value="1"/>
</dbReference>
<keyword evidence="8" id="KW-0472">Membrane</keyword>
<reference evidence="12" key="1">
    <citation type="journal article" date="2019" name="Int. J. Syst. Evol. Microbiol.">
        <title>The Global Catalogue of Microorganisms (GCM) 10K type strain sequencing project: providing services to taxonomists for standard genome sequencing and annotation.</title>
        <authorList>
            <consortium name="The Broad Institute Genomics Platform"/>
            <consortium name="The Broad Institute Genome Sequencing Center for Infectious Disease"/>
            <person name="Wu L."/>
            <person name="Ma J."/>
        </authorList>
    </citation>
    <scope>NUCLEOTIDE SEQUENCE [LARGE SCALE GENOMIC DNA]</scope>
    <source>
        <strain evidence="12">KCTC 42423</strain>
    </source>
</reference>
<dbReference type="InterPro" id="IPR036097">
    <property type="entry name" value="HisK_dim/P_sf"/>
</dbReference>
<comment type="caution">
    <text evidence="11">The sequence shown here is derived from an EMBL/GenBank/DDBJ whole genome shotgun (WGS) entry which is preliminary data.</text>
</comment>
<dbReference type="Gene3D" id="3.30.565.10">
    <property type="entry name" value="Histidine kinase-like ATPase, C-terminal domain"/>
    <property type="match status" value="1"/>
</dbReference>
<evidence type="ECO:0000256" key="2">
    <source>
        <dbReference type="ARBA" id="ARBA00012438"/>
    </source>
</evidence>
<dbReference type="PROSITE" id="PS50005">
    <property type="entry name" value="TPR"/>
    <property type="match status" value="1"/>
</dbReference>
<evidence type="ECO:0000313" key="11">
    <source>
        <dbReference type="EMBL" id="MFD2593498.1"/>
    </source>
</evidence>
<dbReference type="InterPro" id="IPR011006">
    <property type="entry name" value="CheY-like_superfamily"/>
</dbReference>
<comment type="catalytic activity">
    <reaction evidence="1">
        <text>ATP + protein L-histidine = ADP + protein N-phospho-L-histidine.</text>
        <dbReference type="EC" id="2.7.13.3"/>
    </reaction>
</comment>
<evidence type="ECO:0000256" key="7">
    <source>
        <dbReference type="PROSITE-ProRule" id="PRU00339"/>
    </source>
</evidence>
<dbReference type="SMART" id="SM00388">
    <property type="entry name" value="HisKA"/>
    <property type="match status" value="1"/>
</dbReference>
<name>A0ABW5NGY2_9FLAO</name>
<dbReference type="EC" id="2.7.13.3" evidence="2"/>
<evidence type="ECO:0000256" key="3">
    <source>
        <dbReference type="ARBA" id="ARBA00022553"/>
    </source>
</evidence>
<dbReference type="PROSITE" id="PS50109">
    <property type="entry name" value="HIS_KIN"/>
    <property type="match status" value="1"/>
</dbReference>
<feature type="domain" description="Histidine kinase" evidence="9">
    <location>
        <begin position="378"/>
        <end position="599"/>
    </location>
</feature>
<dbReference type="SUPFAM" id="SSF48452">
    <property type="entry name" value="TPR-like"/>
    <property type="match status" value="1"/>
</dbReference>
<dbReference type="InterPro" id="IPR001789">
    <property type="entry name" value="Sig_transdc_resp-reg_receiver"/>
</dbReference>
<dbReference type="SUPFAM" id="SSF47384">
    <property type="entry name" value="Homodimeric domain of signal transducing histidine kinase"/>
    <property type="match status" value="1"/>
</dbReference>
<dbReference type="Gene3D" id="1.25.40.10">
    <property type="entry name" value="Tetratricopeptide repeat domain"/>
    <property type="match status" value="1"/>
</dbReference>
<keyword evidence="8" id="KW-1133">Transmembrane helix</keyword>
<dbReference type="InterPro" id="IPR019734">
    <property type="entry name" value="TPR_rpt"/>
</dbReference>
<feature type="repeat" description="TPR" evidence="7">
    <location>
        <begin position="72"/>
        <end position="105"/>
    </location>
</feature>
<proteinExistence type="predicted"/>
<dbReference type="CDD" id="cd00082">
    <property type="entry name" value="HisKA"/>
    <property type="match status" value="1"/>
</dbReference>
<dbReference type="SUPFAM" id="SSF55874">
    <property type="entry name" value="ATPase domain of HSP90 chaperone/DNA topoisomerase II/histidine kinase"/>
    <property type="match status" value="1"/>
</dbReference>
<keyword evidence="12" id="KW-1185">Reference proteome</keyword>
<sequence>MVKTESINGCFFWGMLLFVTTVFSQKKTIDVEIRDTVDRVVYRLVKNDSIVEARMYLDKLLEKGKDNPRMQASYYYNYGVIFLSSGRYNKSLNYFKKARRVSQNIPERPFELEIPSLMLRVYREAKQFDKVDSLYAINISKSLKEKNLNKFYNYNDLIISYMDRRDYKNVVLSSEKALKELDEFDFKNEDSIRMHIVDDIIRNEYKLHLAMGLIEEKKEYSYSYRLLNEVEKDSLLFVKRERDAYLKCIAHYKSRYFYEYSPNIDSVYYYQSLAYRYQKIFREKLKERASNADEFIYEILRQENDIAKLSIINKKNKELSTNFFYISFLISFLLALALLFSIYVYRSNKMKNDINEELKEKNKRLLALNEERSRFFSVINHELRTPIYTIKGLTEIIEQNEDATQRQNYIKKLRFFNNHLLGLVNNTLEYTKFHLGNVRLNKEGFSLKKMMVEITSSFSHQVAENNTELHLSIQKDMSSNVVGDRVKISQVLINLIFNAIKFTPDGNIWLSVRKVKENEESITVYFEVKDDGIGIAKEKLPRIFNGFNGTQHIDEYKGGSGLGLYIVKRIVEDLFQSSIEVSSEEGKGTSFGFEVVLEKCKKEKYYKESINYGALLSEHKILVVDDNKINLMITKKTIERSGAQCDIADNGEQAIQMIKDVTYDVVFMDIHMPGKDGLETTREIREFDKEVVIIALTAVDLENMDNKIKDSGMDDIVIKPFKKRDLFQKILAFSKERK</sequence>
<feature type="modified residue" description="4-aspartylphosphate" evidence="6">
    <location>
        <position position="669"/>
    </location>
</feature>
<feature type="transmembrane region" description="Helical" evidence="8">
    <location>
        <begin position="323"/>
        <end position="345"/>
    </location>
</feature>
<dbReference type="PANTHER" id="PTHR43047">
    <property type="entry name" value="TWO-COMPONENT HISTIDINE PROTEIN KINASE"/>
    <property type="match status" value="1"/>
</dbReference>
<dbReference type="InterPro" id="IPR003661">
    <property type="entry name" value="HisK_dim/P_dom"/>
</dbReference>
<evidence type="ECO:0000256" key="5">
    <source>
        <dbReference type="ARBA" id="ARBA00022777"/>
    </source>
</evidence>
<evidence type="ECO:0000313" key="12">
    <source>
        <dbReference type="Proteomes" id="UP001597459"/>
    </source>
</evidence>
<feature type="domain" description="Response regulatory" evidence="10">
    <location>
        <begin position="620"/>
        <end position="734"/>
    </location>
</feature>
<dbReference type="InterPro" id="IPR036890">
    <property type="entry name" value="HATPase_C_sf"/>
</dbReference>
<keyword evidence="8" id="KW-0812">Transmembrane</keyword>
<organism evidence="11 12">
    <name type="scientific">Aquimarina hainanensis</name>
    <dbReference type="NCBI Taxonomy" id="1578017"/>
    <lineage>
        <taxon>Bacteria</taxon>
        <taxon>Pseudomonadati</taxon>
        <taxon>Bacteroidota</taxon>
        <taxon>Flavobacteriia</taxon>
        <taxon>Flavobacteriales</taxon>
        <taxon>Flavobacteriaceae</taxon>
        <taxon>Aquimarina</taxon>
    </lineage>
</organism>
<evidence type="ECO:0000256" key="6">
    <source>
        <dbReference type="PROSITE-ProRule" id="PRU00169"/>
    </source>
</evidence>
<evidence type="ECO:0000259" key="9">
    <source>
        <dbReference type="PROSITE" id="PS50109"/>
    </source>
</evidence>
<dbReference type="RefSeq" id="WP_378254073.1">
    <property type="nucleotide sequence ID" value="NZ_JBHSJV010000001.1"/>
</dbReference>
<accession>A0ABW5NGY2</accession>
<evidence type="ECO:0000256" key="8">
    <source>
        <dbReference type="SAM" id="Phobius"/>
    </source>
</evidence>
<dbReference type="Gene3D" id="3.40.50.2300">
    <property type="match status" value="1"/>
</dbReference>
<dbReference type="PRINTS" id="PR00344">
    <property type="entry name" value="BCTRLSENSOR"/>
</dbReference>
<dbReference type="CDD" id="cd17546">
    <property type="entry name" value="REC_hyHK_CKI1_RcsC-like"/>
    <property type="match status" value="1"/>
</dbReference>
<dbReference type="Pfam" id="PF00072">
    <property type="entry name" value="Response_reg"/>
    <property type="match status" value="1"/>
</dbReference>
<dbReference type="SUPFAM" id="SSF52172">
    <property type="entry name" value="CheY-like"/>
    <property type="match status" value="1"/>
</dbReference>
<dbReference type="PANTHER" id="PTHR43047:SF64">
    <property type="entry name" value="HISTIDINE KINASE CONTAINING CHEY-HOMOLOGOUS RECEIVER DOMAIN AND PAS DOMAIN-RELATED"/>
    <property type="match status" value="1"/>
</dbReference>
<dbReference type="InterPro" id="IPR005467">
    <property type="entry name" value="His_kinase_dom"/>
</dbReference>
<keyword evidence="7" id="KW-0802">TPR repeat</keyword>
<evidence type="ECO:0000256" key="4">
    <source>
        <dbReference type="ARBA" id="ARBA00022679"/>
    </source>
</evidence>
<dbReference type="Gene3D" id="1.10.287.130">
    <property type="match status" value="1"/>
</dbReference>
<dbReference type="Pfam" id="PF00512">
    <property type="entry name" value="HisKA"/>
    <property type="match status" value="1"/>
</dbReference>
<keyword evidence="4" id="KW-0808">Transferase</keyword>
<keyword evidence="5" id="KW-0418">Kinase</keyword>
<dbReference type="SMART" id="SM00387">
    <property type="entry name" value="HATPase_c"/>
    <property type="match status" value="1"/>
</dbReference>
<dbReference type="EMBL" id="JBHULX010000048">
    <property type="protein sequence ID" value="MFD2593498.1"/>
    <property type="molecule type" value="Genomic_DNA"/>
</dbReference>
<evidence type="ECO:0000259" key="10">
    <source>
        <dbReference type="PROSITE" id="PS50110"/>
    </source>
</evidence>
<keyword evidence="3 6" id="KW-0597">Phosphoprotein</keyword>
<dbReference type="Proteomes" id="UP001597459">
    <property type="component" value="Unassembled WGS sequence"/>
</dbReference>
<dbReference type="InterPro" id="IPR003594">
    <property type="entry name" value="HATPase_dom"/>
</dbReference>
<gene>
    <name evidence="11" type="ORF">ACFSTE_21855</name>
</gene>
<dbReference type="InterPro" id="IPR011990">
    <property type="entry name" value="TPR-like_helical_dom_sf"/>
</dbReference>
<dbReference type="Pfam" id="PF02518">
    <property type="entry name" value="HATPase_c"/>
    <property type="match status" value="1"/>
</dbReference>
<dbReference type="InterPro" id="IPR004358">
    <property type="entry name" value="Sig_transdc_His_kin-like_C"/>
</dbReference>
<protein>
    <recommendedName>
        <fullName evidence="2">histidine kinase</fullName>
        <ecNumber evidence="2">2.7.13.3</ecNumber>
    </recommendedName>
</protein>
<evidence type="ECO:0000256" key="1">
    <source>
        <dbReference type="ARBA" id="ARBA00000085"/>
    </source>
</evidence>
<dbReference type="SMART" id="SM00448">
    <property type="entry name" value="REC"/>
    <property type="match status" value="1"/>
</dbReference>